<keyword evidence="4" id="KW-1185">Reference proteome</keyword>
<gene>
    <name evidence="3" type="ORF">SAMN04488011_10260</name>
</gene>
<dbReference type="PANTHER" id="PTHR30329:SF21">
    <property type="entry name" value="LIPOPROTEIN YIAD-RELATED"/>
    <property type="match status" value="1"/>
</dbReference>
<dbReference type="InterPro" id="IPR006665">
    <property type="entry name" value="OmpA-like"/>
</dbReference>
<dbReference type="InterPro" id="IPR036737">
    <property type="entry name" value="OmpA-like_sf"/>
</dbReference>
<dbReference type="AlphaFoldDB" id="A0A1H8CSK6"/>
<organism evidence="3 4">
    <name type="scientific">Palleronia pelagia</name>
    <dbReference type="NCBI Taxonomy" id="387096"/>
    <lineage>
        <taxon>Bacteria</taxon>
        <taxon>Pseudomonadati</taxon>
        <taxon>Pseudomonadota</taxon>
        <taxon>Alphaproteobacteria</taxon>
        <taxon>Rhodobacterales</taxon>
        <taxon>Roseobacteraceae</taxon>
        <taxon>Palleronia</taxon>
    </lineage>
</organism>
<sequence>MTSFFSNLARLTLVAGLAMGSAVWVGGPVEAQQRAVGTIWIDPDGCEHWVRDDGWEGYASNRLTRKGTPVCHEIETCGVMSSDVLFATDSARIGAQGRKMIAEFFQKSGSRAYTIIGHTDSRASDAYNLRLSYNRANAVARVAAGVGAAINDIRGYGERQPVASNRTAAGMQKNRRVEILCIR</sequence>
<evidence type="ECO:0000259" key="2">
    <source>
        <dbReference type="PROSITE" id="PS51123"/>
    </source>
</evidence>
<keyword evidence="1" id="KW-0472">Membrane</keyword>
<dbReference type="InterPro" id="IPR050330">
    <property type="entry name" value="Bact_OuterMem_StrucFunc"/>
</dbReference>
<dbReference type="PANTHER" id="PTHR30329">
    <property type="entry name" value="STATOR ELEMENT OF FLAGELLAR MOTOR COMPLEX"/>
    <property type="match status" value="1"/>
</dbReference>
<dbReference type="Proteomes" id="UP000199372">
    <property type="component" value="Unassembled WGS sequence"/>
</dbReference>
<dbReference type="Gene3D" id="3.30.1330.60">
    <property type="entry name" value="OmpA-like domain"/>
    <property type="match status" value="1"/>
</dbReference>
<reference evidence="4" key="1">
    <citation type="submission" date="2016-10" db="EMBL/GenBank/DDBJ databases">
        <authorList>
            <person name="Varghese N."/>
            <person name="Submissions S."/>
        </authorList>
    </citation>
    <scope>NUCLEOTIDE SEQUENCE [LARGE SCALE GENOMIC DNA]</scope>
    <source>
        <strain evidence="4">DSM 26893</strain>
    </source>
</reference>
<protein>
    <submittedName>
        <fullName evidence="3">OmpA family protein</fullName>
    </submittedName>
</protein>
<dbReference type="PROSITE" id="PS51123">
    <property type="entry name" value="OMPA_2"/>
    <property type="match status" value="1"/>
</dbReference>
<accession>A0A1H8CSK6</accession>
<evidence type="ECO:0000256" key="1">
    <source>
        <dbReference type="PROSITE-ProRule" id="PRU00473"/>
    </source>
</evidence>
<proteinExistence type="predicted"/>
<feature type="domain" description="OmpA-like" evidence="2">
    <location>
        <begin position="73"/>
        <end position="183"/>
    </location>
</feature>
<dbReference type="GO" id="GO:0016020">
    <property type="term" value="C:membrane"/>
    <property type="evidence" value="ECO:0007669"/>
    <property type="project" value="UniProtKB-UniRule"/>
</dbReference>
<dbReference type="SUPFAM" id="SSF103088">
    <property type="entry name" value="OmpA-like"/>
    <property type="match status" value="1"/>
</dbReference>
<dbReference type="Pfam" id="PF00691">
    <property type="entry name" value="OmpA"/>
    <property type="match status" value="1"/>
</dbReference>
<evidence type="ECO:0000313" key="3">
    <source>
        <dbReference type="EMBL" id="SEM98035.1"/>
    </source>
</evidence>
<evidence type="ECO:0000313" key="4">
    <source>
        <dbReference type="Proteomes" id="UP000199372"/>
    </source>
</evidence>
<name>A0A1H8CSK6_9RHOB</name>
<dbReference type="EMBL" id="FOCM01000002">
    <property type="protein sequence ID" value="SEM98035.1"/>
    <property type="molecule type" value="Genomic_DNA"/>
</dbReference>
<dbReference type="CDD" id="cd07185">
    <property type="entry name" value="OmpA_C-like"/>
    <property type="match status" value="1"/>
</dbReference>